<gene>
    <name evidence="1" type="ORF">HMPREF3213_02238</name>
</gene>
<comment type="caution">
    <text evidence="1">The sequence shown here is derived from an EMBL/GenBank/DDBJ whole genome shotgun (WGS) entry which is preliminary data.</text>
</comment>
<dbReference type="AlphaFoldDB" id="A0A133KMG7"/>
<proteinExistence type="predicted"/>
<protein>
    <submittedName>
        <fullName evidence="1">Uncharacterized protein</fullName>
    </submittedName>
</protein>
<name>A0A133KMG7_HEYCO</name>
<accession>A0A133KMG7</accession>
<sequence length="45" mass="5071">MGGKRGGVQGIDLEIKSNAFLFFLLCKLVLNDRQINLLQKQLLPQ</sequence>
<dbReference type="EMBL" id="LRPN01000088">
    <property type="protein sequence ID" value="KWZ80734.1"/>
    <property type="molecule type" value="Genomic_DNA"/>
</dbReference>
<evidence type="ECO:0000313" key="1">
    <source>
        <dbReference type="EMBL" id="KWZ80734.1"/>
    </source>
</evidence>
<dbReference type="PATRIC" id="fig|1398.22.peg.2244"/>
<dbReference type="Proteomes" id="UP000070376">
    <property type="component" value="Unassembled WGS sequence"/>
</dbReference>
<organism evidence="1 2">
    <name type="scientific">Heyndrickxia coagulans</name>
    <name type="common">Weizmannia coagulans</name>
    <dbReference type="NCBI Taxonomy" id="1398"/>
    <lineage>
        <taxon>Bacteria</taxon>
        <taxon>Bacillati</taxon>
        <taxon>Bacillota</taxon>
        <taxon>Bacilli</taxon>
        <taxon>Bacillales</taxon>
        <taxon>Bacillaceae</taxon>
        <taxon>Heyndrickxia</taxon>
    </lineage>
</organism>
<evidence type="ECO:0000313" key="2">
    <source>
        <dbReference type="Proteomes" id="UP000070376"/>
    </source>
</evidence>
<reference evidence="2" key="1">
    <citation type="submission" date="2016-01" db="EMBL/GenBank/DDBJ databases">
        <authorList>
            <person name="Mitreva M."/>
            <person name="Pepin K.H."/>
            <person name="Mihindukulasuriya K.A."/>
            <person name="Fulton R."/>
            <person name="Fronick C."/>
            <person name="O'Laughlin M."/>
            <person name="Miner T."/>
            <person name="Herter B."/>
            <person name="Rosa B.A."/>
            <person name="Cordes M."/>
            <person name="Tomlinson C."/>
            <person name="Wollam A."/>
            <person name="Palsikar V.B."/>
            <person name="Mardis E.R."/>
            <person name="Wilson R.K."/>
        </authorList>
    </citation>
    <scope>NUCLEOTIDE SEQUENCE [LARGE SCALE GENOMIC DNA]</scope>
    <source>
        <strain evidence="2">GED7749B</strain>
    </source>
</reference>